<keyword evidence="5 13" id="KW-0812">Transmembrane</keyword>
<evidence type="ECO:0000259" key="14">
    <source>
        <dbReference type="PROSITE" id="PS50035"/>
    </source>
</evidence>
<evidence type="ECO:0000256" key="6">
    <source>
        <dbReference type="ARBA" id="ARBA00022737"/>
    </source>
</evidence>
<dbReference type="InterPro" id="IPR030840">
    <property type="entry name" value="CL_synthase_A"/>
</dbReference>
<dbReference type="Gene3D" id="3.30.870.10">
    <property type="entry name" value="Endonuclease Chain A"/>
    <property type="match status" value="2"/>
</dbReference>
<sequence length="494" mass="54970">MPPSAIIQSLSSWTFWAWVIATAHVALQVALAWRVIMQRRPTGESLAWVMVIFGFPIVGPLAYLTIGELRLGRRRAKRFVELYPPIRKWLAELPQRSLVDWSRLSPEFESLSQLGQSLIGVPSLRGNQVELINDWQHVFARLIADIDAAQRTCHLEFYIWSNGGEADKVGNALVEAASRGVVCRVLVDALGSRAFLKSEQAARLRQAGVHVQAALPGGLLRAPFVRFDLRLHRKIVAIDGRVAYTGSLNLVDPRFFKKDAGVGEWVDAMVRIEGPAVEALAITFLADWFVETNSDLTELQATGDAHPQPSRGDCTVQVMPSGPALATDAVEQMLITAIYAAREELVLTTPYFVPSEPLSLALIAAARRGVKVILVIPARVDSLLVRFASGAFKGDMLRAGVRIMLFSDGLLHTKSITVDGSYSLFGSVNLDPRSMRLNFEILLALYDPEFTGELRELQQHYIDRSHMMDLARYQRRPQLRRIGENFARLLSPLL</sequence>
<evidence type="ECO:0000256" key="3">
    <source>
        <dbReference type="ARBA" id="ARBA00022516"/>
    </source>
</evidence>
<dbReference type="CDD" id="cd09158">
    <property type="entry name" value="PLDc_EcCLS_like_2"/>
    <property type="match status" value="1"/>
</dbReference>
<dbReference type="PANTHER" id="PTHR21248:SF22">
    <property type="entry name" value="PHOSPHOLIPASE D"/>
    <property type="match status" value="1"/>
</dbReference>
<evidence type="ECO:0000256" key="9">
    <source>
        <dbReference type="ARBA" id="ARBA00023136"/>
    </source>
</evidence>
<accession>A0A5K7XF86</accession>
<comment type="subcellular location">
    <subcellularLocation>
        <location evidence="1">Cell membrane</location>
        <topology evidence="1">Multi-pass membrane protein</topology>
    </subcellularLocation>
</comment>
<evidence type="ECO:0000256" key="12">
    <source>
        <dbReference type="NCBIfam" id="TIGR04265"/>
    </source>
</evidence>
<keyword evidence="4 15" id="KW-0808">Transferase</keyword>
<dbReference type="CDD" id="cd09152">
    <property type="entry name" value="PLDc_EcCLS_like_1"/>
    <property type="match status" value="1"/>
</dbReference>
<organism evidence="15 16">
    <name type="scientific">Lacipirellula parvula</name>
    <dbReference type="NCBI Taxonomy" id="2650471"/>
    <lineage>
        <taxon>Bacteria</taxon>
        <taxon>Pseudomonadati</taxon>
        <taxon>Planctomycetota</taxon>
        <taxon>Planctomycetia</taxon>
        <taxon>Pirellulales</taxon>
        <taxon>Lacipirellulaceae</taxon>
        <taxon>Lacipirellula</taxon>
    </lineage>
</organism>
<keyword evidence="16" id="KW-1185">Reference proteome</keyword>
<dbReference type="GO" id="GO:0032049">
    <property type="term" value="P:cardiolipin biosynthetic process"/>
    <property type="evidence" value="ECO:0007669"/>
    <property type="project" value="UniProtKB-UniRule"/>
</dbReference>
<keyword evidence="11" id="KW-1208">Phospholipid metabolism</keyword>
<dbReference type="RefSeq" id="WP_152100230.1">
    <property type="nucleotide sequence ID" value="NZ_AP021861.1"/>
</dbReference>
<dbReference type="NCBIfam" id="TIGR04265">
    <property type="entry name" value="bac_cardiolipin"/>
    <property type="match status" value="1"/>
</dbReference>
<keyword evidence="8" id="KW-0443">Lipid metabolism</keyword>
<protein>
    <recommendedName>
        <fullName evidence="12">Cardiolipin synthase</fullName>
        <ecNumber evidence="12">2.7.8.-</ecNumber>
    </recommendedName>
</protein>
<evidence type="ECO:0000256" key="7">
    <source>
        <dbReference type="ARBA" id="ARBA00022989"/>
    </source>
</evidence>
<keyword evidence="7 13" id="KW-1133">Transmembrane helix</keyword>
<feature type="domain" description="PLD phosphodiesterase" evidence="14">
    <location>
        <begin position="227"/>
        <end position="254"/>
    </location>
</feature>
<dbReference type="HAMAP" id="MF_00190">
    <property type="entry name" value="Cardiolipin_synth_ClsA"/>
    <property type="match status" value="1"/>
</dbReference>
<dbReference type="InterPro" id="IPR025202">
    <property type="entry name" value="PLD-like_dom"/>
</dbReference>
<keyword evidence="9 13" id="KW-0472">Membrane</keyword>
<name>A0A5K7XF86_9BACT</name>
<evidence type="ECO:0000256" key="8">
    <source>
        <dbReference type="ARBA" id="ARBA00023098"/>
    </source>
</evidence>
<evidence type="ECO:0000256" key="11">
    <source>
        <dbReference type="ARBA" id="ARBA00023264"/>
    </source>
</evidence>
<dbReference type="EC" id="2.7.8.-" evidence="12"/>
<reference evidence="16" key="1">
    <citation type="submission" date="2019-10" db="EMBL/GenBank/DDBJ databases">
        <title>Lacipirellula parvula gen. nov., sp. nov., representing a lineage of planctomycetes widespread in freshwater anoxic habitats, and description of the family Lacipirellulaceae.</title>
        <authorList>
            <person name="Dedysh S.N."/>
            <person name="Kulichevskaya I.S."/>
            <person name="Beletsky A.V."/>
            <person name="Rakitin A.L."/>
            <person name="Mardanov A.V."/>
            <person name="Ivanova A.A."/>
            <person name="Saltykova V.X."/>
            <person name="Rijpstra W.I.C."/>
            <person name="Sinninghe Damste J.S."/>
            <person name="Ravin N.V."/>
        </authorList>
    </citation>
    <scope>NUCLEOTIDE SEQUENCE [LARGE SCALE GENOMIC DNA]</scope>
    <source>
        <strain evidence="16">PX69</strain>
    </source>
</reference>
<dbReference type="InterPro" id="IPR022924">
    <property type="entry name" value="Cardiolipin_synthase"/>
</dbReference>
<feature type="transmembrane region" description="Helical" evidence="13">
    <location>
        <begin position="45"/>
        <end position="66"/>
    </location>
</feature>
<evidence type="ECO:0000256" key="10">
    <source>
        <dbReference type="ARBA" id="ARBA00023209"/>
    </source>
</evidence>
<evidence type="ECO:0000256" key="1">
    <source>
        <dbReference type="ARBA" id="ARBA00004651"/>
    </source>
</evidence>
<evidence type="ECO:0000313" key="16">
    <source>
        <dbReference type="Proteomes" id="UP000326837"/>
    </source>
</evidence>
<dbReference type="PROSITE" id="PS50035">
    <property type="entry name" value="PLD"/>
    <property type="match status" value="2"/>
</dbReference>
<evidence type="ECO:0000256" key="4">
    <source>
        <dbReference type="ARBA" id="ARBA00022679"/>
    </source>
</evidence>
<keyword evidence="10" id="KW-0594">Phospholipid biosynthesis</keyword>
<dbReference type="Pfam" id="PF13396">
    <property type="entry name" value="PLDc_N"/>
    <property type="match status" value="1"/>
</dbReference>
<dbReference type="KEGG" id="lpav:PLANPX_4319"/>
<keyword evidence="3" id="KW-0444">Lipid biosynthesis</keyword>
<evidence type="ECO:0000256" key="2">
    <source>
        <dbReference type="ARBA" id="ARBA00022475"/>
    </source>
</evidence>
<keyword evidence="6" id="KW-0677">Repeat</keyword>
<feature type="transmembrane region" description="Helical" evidence="13">
    <location>
        <begin position="15"/>
        <end position="33"/>
    </location>
</feature>
<dbReference type="SMART" id="SM00155">
    <property type="entry name" value="PLDc"/>
    <property type="match status" value="2"/>
</dbReference>
<dbReference type="SUPFAM" id="SSF56024">
    <property type="entry name" value="Phospholipase D/nuclease"/>
    <property type="match status" value="2"/>
</dbReference>
<dbReference type="GO" id="GO:0005886">
    <property type="term" value="C:plasma membrane"/>
    <property type="evidence" value="ECO:0007669"/>
    <property type="project" value="UniProtKB-SubCell"/>
</dbReference>
<dbReference type="Proteomes" id="UP000326837">
    <property type="component" value="Chromosome"/>
</dbReference>
<keyword evidence="2" id="KW-1003">Cell membrane</keyword>
<gene>
    <name evidence="15" type="ORF">PLANPX_4319</name>
</gene>
<feature type="domain" description="PLD phosphodiesterase" evidence="14">
    <location>
        <begin position="407"/>
        <end position="434"/>
    </location>
</feature>
<proteinExistence type="inferred from homology"/>
<dbReference type="InterPro" id="IPR001736">
    <property type="entry name" value="PLipase_D/transphosphatidylase"/>
</dbReference>
<dbReference type="InterPro" id="IPR027379">
    <property type="entry name" value="CLS_N"/>
</dbReference>
<evidence type="ECO:0000313" key="15">
    <source>
        <dbReference type="EMBL" id="BBO34707.1"/>
    </source>
</evidence>
<evidence type="ECO:0000256" key="5">
    <source>
        <dbReference type="ARBA" id="ARBA00022692"/>
    </source>
</evidence>
<dbReference type="PANTHER" id="PTHR21248">
    <property type="entry name" value="CARDIOLIPIN SYNTHASE"/>
    <property type="match status" value="1"/>
</dbReference>
<evidence type="ECO:0000256" key="13">
    <source>
        <dbReference type="SAM" id="Phobius"/>
    </source>
</evidence>
<dbReference type="GO" id="GO:0008808">
    <property type="term" value="F:cardiolipin synthase activity"/>
    <property type="evidence" value="ECO:0007669"/>
    <property type="project" value="UniProtKB-UniRule"/>
</dbReference>
<dbReference type="EMBL" id="AP021861">
    <property type="protein sequence ID" value="BBO34707.1"/>
    <property type="molecule type" value="Genomic_DNA"/>
</dbReference>
<dbReference type="Pfam" id="PF13091">
    <property type="entry name" value="PLDc_2"/>
    <property type="match status" value="2"/>
</dbReference>
<dbReference type="AlphaFoldDB" id="A0A5K7XF86"/>